<dbReference type="EMBL" id="JAAMOB010000018">
    <property type="protein sequence ID" value="KAF4101018.1"/>
    <property type="molecule type" value="Genomic_DNA"/>
</dbReference>
<protein>
    <submittedName>
        <fullName evidence="1">Uncharacterized protein</fullName>
    </submittedName>
</protein>
<name>A0A7J6C170_9TELE</name>
<dbReference type="AlphaFoldDB" id="A0A7J6C170"/>
<reference evidence="1 2" key="1">
    <citation type="submission" date="2020-04" db="EMBL/GenBank/DDBJ databases">
        <title>Chromosome-level genome assembly of a cyprinid fish Onychostoma macrolepis by integration of Nanopore Sequencing, Bionano and Hi-C technology.</title>
        <authorList>
            <person name="Wang D."/>
        </authorList>
    </citation>
    <scope>NUCLEOTIDE SEQUENCE [LARGE SCALE GENOMIC DNA]</scope>
    <source>
        <strain evidence="1">SWU-2019</strain>
        <tissue evidence="1">Muscle</tissue>
    </source>
</reference>
<evidence type="ECO:0000313" key="1">
    <source>
        <dbReference type="EMBL" id="KAF4101018.1"/>
    </source>
</evidence>
<sequence>MAPSARLLEDDSNLLKMWDVEQSDEPDAGDLSLHLLSVSDNSAVAMFFSSEKTEVALWVELHSANNCDIPLPRAHGRWLYEWKMYLQSPDSQHALQERELWASRVFEELQQDELHKVTAIWRREETCADNVPLHCFLSVQWI</sequence>
<dbReference type="Proteomes" id="UP000579812">
    <property type="component" value="Unassembled WGS sequence"/>
</dbReference>
<organism evidence="1 2">
    <name type="scientific">Onychostoma macrolepis</name>
    <dbReference type="NCBI Taxonomy" id="369639"/>
    <lineage>
        <taxon>Eukaryota</taxon>
        <taxon>Metazoa</taxon>
        <taxon>Chordata</taxon>
        <taxon>Craniata</taxon>
        <taxon>Vertebrata</taxon>
        <taxon>Euteleostomi</taxon>
        <taxon>Actinopterygii</taxon>
        <taxon>Neopterygii</taxon>
        <taxon>Teleostei</taxon>
        <taxon>Ostariophysi</taxon>
        <taxon>Cypriniformes</taxon>
        <taxon>Cyprinidae</taxon>
        <taxon>Acrossocheilinae</taxon>
        <taxon>Onychostoma</taxon>
    </lineage>
</organism>
<accession>A0A7J6C170</accession>
<evidence type="ECO:0000313" key="2">
    <source>
        <dbReference type="Proteomes" id="UP000579812"/>
    </source>
</evidence>
<gene>
    <name evidence="1" type="ORF">G5714_017450</name>
</gene>
<comment type="caution">
    <text evidence="1">The sequence shown here is derived from an EMBL/GenBank/DDBJ whole genome shotgun (WGS) entry which is preliminary data.</text>
</comment>
<keyword evidence="2" id="KW-1185">Reference proteome</keyword>
<proteinExistence type="predicted"/>